<evidence type="ECO:0000313" key="3">
    <source>
        <dbReference type="EMBL" id="RDY27288.1"/>
    </source>
</evidence>
<evidence type="ECO:0000259" key="2">
    <source>
        <dbReference type="Pfam" id="PF00881"/>
    </source>
</evidence>
<comment type="caution">
    <text evidence="3">The sequence shown here is derived from an EMBL/GenBank/DDBJ whole genome shotgun (WGS) entry which is preliminary data.</text>
</comment>
<organism evidence="3 4">
    <name type="scientific">Romboutsia weinsteinii</name>
    <dbReference type="NCBI Taxonomy" id="2020949"/>
    <lineage>
        <taxon>Bacteria</taxon>
        <taxon>Bacillati</taxon>
        <taxon>Bacillota</taxon>
        <taxon>Clostridia</taxon>
        <taxon>Peptostreptococcales</taxon>
        <taxon>Peptostreptococcaceae</taxon>
        <taxon>Romboutsia</taxon>
    </lineage>
</organism>
<keyword evidence="4" id="KW-1185">Reference proteome</keyword>
<gene>
    <name evidence="3" type="ORF">CHL78_009890</name>
</gene>
<dbReference type="InterPro" id="IPR050627">
    <property type="entry name" value="Nitroreductase/BluB"/>
</dbReference>
<accession>A0A371J3N6</accession>
<dbReference type="EMBL" id="NOJY02000014">
    <property type="protein sequence ID" value="RDY27288.1"/>
    <property type="molecule type" value="Genomic_DNA"/>
</dbReference>
<name>A0A371J3N6_9FIRM</name>
<feature type="domain" description="Nitroreductase" evidence="2">
    <location>
        <begin position="8"/>
        <end position="166"/>
    </location>
</feature>
<sequence length="186" mass="21187">MRSTLQVIKDRRSTRKFKSEQIKEEELQAIIEAGIYAPSGHNKQSWNFTVIQNKELIEELNIEAKSVAKNSLDEFMRKMGNNDKFNCFYEAPTVILVSGESKESLSLIDCSAATENMLIAAESLEIGSCWAEFIGVLFDSEKGEEYKRKLNIPQGYTPYHAAVFGYKDVKTTNAPKRKENSVQYIR</sequence>
<dbReference type="SUPFAM" id="SSF55469">
    <property type="entry name" value="FMN-dependent nitroreductase-like"/>
    <property type="match status" value="1"/>
</dbReference>
<dbReference type="InterPro" id="IPR029479">
    <property type="entry name" value="Nitroreductase"/>
</dbReference>
<dbReference type="AlphaFoldDB" id="A0A371J3N6"/>
<dbReference type="PANTHER" id="PTHR23026">
    <property type="entry name" value="NADPH NITROREDUCTASE"/>
    <property type="match status" value="1"/>
</dbReference>
<dbReference type="GO" id="GO:0005829">
    <property type="term" value="C:cytosol"/>
    <property type="evidence" value="ECO:0007669"/>
    <property type="project" value="TreeGrafter"/>
</dbReference>
<dbReference type="Gene3D" id="3.40.109.10">
    <property type="entry name" value="NADH Oxidase"/>
    <property type="match status" value="1"/>
</dbReference>
<dbReference type="PANTHER" id="PTHR23026:SF125">
    <property type="entry name" value="OXYGEN-INSENSITIVE NAD(P)H NITROREDUCTASE"/>
    <property type="match status" value="1"/>
</dbReference>
<dbReference type="GO" id="GO:0046857">
    <property type="term" value="F:oxidoreductase activity, acting on other nitrogenous compounds as donors, with NAD or NADP as acceptor"/>
    <property type="evidence" value="ECO:0007669"/>
    <property type="project" value="TreeGrafter"/>
</dbReference>
<keyword evidence="1" id="KW-0520">NAD</keyword>
<reference evidence="3 4" key="1">
    <citation type="journal article" date="2017" name="Genome Announc.">
        <title>Draft Genome Sequence of Romboutsia weinsteinii sp. nov. Strain CCRI-19649(T) Isolated from Surface Water.</title>
        <authorList>
            <person name="Maheux A.F."/>
            <person name="Boudreau D.K."/>
            <person name="Berube E."/>
            <person name="Boissinot M."/>
            <person name="Cantin P."/>
            <person name="Raymond F."/>
            <person name="Corbeil J."/>
            <person name="Omar R.F."/>
            <person name="Bergeron M.G."/>
        </authorList>
    </citation>
    <scope>NUCLEOTIDE SEQUENCE [LARGE SCALE GENOMIC DNA]</scope>
    <source>
        <strain evidence="3 4">CCRI-19649</strain>
    </source>
</reference>
<dbReference type="Pfam" id="PF00881">
    <property type="entry name" value="Nitroreductase"/>
    <property type="match status" value="1"/>
</dbReference>
<protein>
    <submittedName>
        <fullName evidence="3">Nitroreductase family protein</fullName>
    </submittedName>
</protein>
<dbReference type="RefSeq" id="WP_094368331.1">
    <property type="nucleotide sequence ID" value="NZ_NOJY02000014.1"/>
</dbReference>
<dbReference type="Proteomes" id="UP000215694">
    <property type="component" value="Unassembled WGS sequence"/>
</dbReference>
<evidence type="ECO:0000256" key="1">
    <source>
        <dbReference type="ARBA" id="ARBA00023027"/>
    </source>
</evidence>
<dbReference type="InterPro" id="IPR000415">
    <property type="entry name" value="Nitroreductase-like"/>
</dbReference>
<dbReference type="OrthoDB" id="9783470at2"/>
<proteinExistence type="predicted"/>
<dbReference type="GO" id="GO:0046256">
    <property type="term" value="P:2,4,6-trinitrotoluene catabolic process"/>
    <property type="evidence" value="ECO:0007669"/>
    <property type="project" value="TreeGrafter"/>
</dbReference>
<evidence type="ECO:0000313" key="4">
    <source>
        <dbReference type="Proteomes" id="UP000215694"/>
    </source>
</evidence>